<sequence length="163" mass="18667">MRTDRSSLSSNPDKYEIDLRIKREIILYENIHHPESQQIPPSTREKPKQSEGLTPATLIGKQTGLSCWKEDQEWSKTKYEKHDIQNKRGAVNFSEYYLVQMFHIPMLQTMACTMQLRHKGEETILTSEPSFGCTSCHIICIDLSVSAGSFPPTKVTIARHSNN</sequence>
<keyword evidence="3" id="KW-1185">Reference proteome</keyword>
<accession>A0AAD9T8J5</accession>
<proteinExistence type="predicted"/>
<reference evidence="2 3" key="1">
    <citation type="journal article" date="2014" name="Nature">
        <title>The genome of Eucalyptus grandis.</title>
        <authorList>
            <person name="Myburg A.A."/>
            <person name="Grattapaglia D."/>
            <person name="Tuskan G.A."/>
            <person name="Hellsten U."/>
            <person name="Hayes R.D."/>
            <person name="Grimwood J."/>
            <person name="Jenkins J."/>
            <person name="Lindquist E."/>
            <person name="Tice H."/>
            <person name="Bauer D."/>
            <person name="Goodstein D.M."/>
            <person name="Dubchak I."/>
            <person name="Poliakov A."/>
            <person name="Mizrachi E."/>
            <person name="Kullan A.R."/>
            <person name="Hussey S.G."/>
            <person name="Pinard D."/>
            <person name="van der Merwe K."/>
            <person name="Singh P."/>
            <person name="van Jaarsveld I."/>
            <person name="Silva-Junior O.B."/>
            <person name="Togawa R.C."/>
            <person name="Pappas M.R."/>
            <person name="Faria D.A."/>
            <person name="Sansaloni C.P."/>
            <person name="Petroli C.D."/>
            <person name="Yang X."/>
            <person name="Ranjan P."/>
            <person name="Tschaplinski T.J."/>
            <person name="Ye C.Y."/>
            <person name="Li T."/>
            <person name="Sterck L."/>
            <person name="Vanneste K."/>
            <person name="Murat F."/>
            <person name="Soler M."/>
            <person name="Clemente H.S."/>
            <person name="Saidi N."/>
            <person name="Cassan-Wang H."/>
            <person name="Dunand C."/>
            <person name="Hefer C.A."/>
            <person name="Bornberg-Bauer E."/>
            <person name="Kersting A.R."/>
            <person name="Vining K."/>
            <person name="Amarasinghe V."/>
            <person name="Ranik M."/>
            <person name="Naithani S."/>
            <person name="Elser J."/>
            <person name="Boyd A.E."/>
            <person name="Liston A."/>
            <person name="Spatafora J.W."/>
            <person name="Dharmwardhana P."/>
            <person name="Raja R."/>
            <person name="Sullivan C."/>
            <person name="Romanel E."/>
            <person name="Alves-Ferreira M."/>
            <person name="Kulheim C."/>
            <person name="Foley W."/>
            <person name="Carocha V."/>
            <person name="Paiva J."/>
            <person name="Kudrna D."/>
            <person name="Brommonschenkel S.H."/>
            <person name="Pasquali G."/>
            <person name="Byrne M."/>
            <person name="Rigault P."/>
            <person name="Tibbits J."/>
            <person name="Spokevicius A."/>
            <person name="Jones R.C."/>
            <person name="Steane D.A."/>
            <person name="Vaillancourt R.E."/>
            <person name="Potts B.M."/>
            <person name="Joubert F."/>
            <person name="Barry K."/>
            <person name="Pappas G.J."/>
            <person name="Strauss S.H."/>
            <person name="Jaiswal P."/>
            <person name="Grima-Pettenati J."/>
            <person name="Salse J."/>
            <person name="Van de Peer Y."/>
            <person name="Rokhsar D.S."/>
            <person name="Schmutz J."/>
        </authorList>
    </citation>
    <scope>NUCLEOTIDE SEQUENCE [LARGE SCALE GENOMIC DNA]</scope>
    <source>
        <strain evidence="3">cv. BRASUZ1</strain>
        <tissue evidence="2">Leaf extractions</tissue>
    </source>
</reference>
<name>A0AAD9T8J5_EUCGR</name>
<dbReference type="Proteomes" id="UP000030711">
    <property type="component" value="Unassembled WGS sequence"/>
</dbReference>
<gene>
    <name evidence="2" type="ORF">EUGRSUZ_L03093</name>
</gene>
<protein>
    <submittedName>
        <fullName evidence="2">Uncharacterized protein</fullName>
    </submittedName>
</protein>
<evidence type="ECO:0000313" key="3">
    <source>
        <dbReference type="Proteomes" id="UP000030711"/>
    </source>
</evidence>
<dbReference type="EMBL" id="MU850156">
    <property type="protein sequence ID" value="KAK2631315.1"/>
    <property type="molecule type" value="Genomic_DNA"/>
</dbReference>
<evidence type="ECO:0000256" key="1">
    <source>
        <dbReference type="SAM" id="MobiDB-lite"/>
    </source>
</evidence>
<organism evidence="2 3">
    <name type="scientific">Eucalyptus grandis</name>
    <name type="common">Flooded gum</name>
    <dbReference type="NCBI Taxonomy" id="71139"/>
    <lineage>
        <taxon>Eukaryota</taxon>
        <taxon>Viridiplantae</taxon>
        <taxon>Streptophyta</taxon>
        <taxon>Embryophyta</taxon>
        <taxon>Tracheophyta</taxon>
        <taxon>Spermatophyta</taxon>
        <taxon>Magnoliopsida</taxon>
        <taxon>eudicotyledons</taxon>
        <taxon>Gunneridae</taxon>
        <taxon>Pentapetalae</taxon>
        <taxon>rosids</taxon>
        <taxon>malvids</taxon>
        <taxon>Myrtales</taxon>
        <taxon>Myrtaceae</taxon>
        <taxon>Myrtoideae</taxon>
        <taxon>Eucalypteae</taxon>
        <taxon>Eucalyptus</taxon>
    </lineage>
</organism>
<evidence type="ECO:0000313" key="2">
    <source>
        <dbReference type="EMBL" id="KAK2631315.1"/>
    </source>
</evidence>
<comment type="caution">
    <text evidence="2">The sequence shown here is derived from an EMBL/GenBank/DDBJ whole genome shotgun (WGS) entry which is preliminary data.</text>
</comment>
<feature type="region of interest" description="Disordered" evidence="1">
    <location>
        <begin position="32"/>
        <end position="55"/>
    </location>
</feature>
<dbReference type="AlphaFoldDB" id="A0AAD9T8J5"/>